<dbReference type="InterPro" id="IPR012816">
    <property type="entry name" value="NADAR"/>
</dbReference>
<dbReference type="HOGENOM" id="CLU_084247_3_1_3"/>
<reference evidence="4 5" key="1">
    <citation type="journal article" date="2008" name="Proc. Natl. Acad. Sci. U.S.A.">
        <title>Niche adaptation and genome expansion in the chlorophyll d-producing cyanobacterium Acaryochloris marina.</title>
        <authorList>
            <person name="Swingley W.D."/>
            <person name="Chen M."/>
            <person name="Cheung P.C."/>
            <person name="Conrad A.L."/>
            <person name="Dejesa L.C."/>
            <person name="Hao J."/>
            <person name="Honchak B.M."/>
            <person name="Karbach L.E."/>
            <person name="Kurdoglu A."/>
            <person name="Lahiri S."/>
            <person name="Mastrian S.D."/>
            <person name="Miyashita H."/>
            <person name="Page L."/>
            <person name="Ramakrishna P."/>
            <person name="Satoh S."/>
            <person name="Sattley W.M."/>
            <person name="Shimada Y."/>
            <person name="Taylor H.L."/>
            <person name="Tomo T."/>
            <person name="Tsuchiya T."/>
            <person name="Wang Z.T."/>
            <person name="Raymond J."/>
            <person name="Mimuro M."/>
            <person name="Blankenship R.E."/>
            <person name="Touchman J.W."/>
        </authorList>
    </citation>
    <scope>NUCLEOTIDE SEQUENCE [LARGE SCALE GENOMIC DNA]</scope>
    <source>
        <strain evidence="5">MBIC 11017</strain>
    </source>
</reference>
<gene>
    <name evidence="4" type="ordered locus">AM1_3712</name>
</gene>
<dbReference type="Pfam" id="PF08719">
    <property type="entry name" value="NADAR"/>
    <property type="match status" value="1"/>
</dbReference>
<evidence type="ECO:0000313" key="4">
    <source>
        <dbReference type="EMBL" id="ABW28702.1"/>
    </source>
</evidence>
<dbReference type="STRING" id="329726.AM1_3712"/>
<dbReference type="AlphaFoldDB" id="B0C4F8"/>
<evidence type="ECO:0000259" key="3">
    <source>
        <dbReference type="Pfam" id="PF08719"/>
    </source>
</evidence>
<dbReference type="KEGG" id="amr:AM1_3712"/>
<feature type="domain" description="NADAR" evidence="3">
    <location>
        <begin position="4"/>
        <end position="144"/>
    </location>
</feature>
<evidence type="ECO:0000313" key="5">
    <source>
        <dbReference type="Proteomes" id="UP000000268"/>
    </source>
</evidence>
<comment type="catalytic activity">
    <reaction evidence="2">
        <text>2,5-diamino-6-hydroxy-4-(5-phosphoribosylamino)-pyrimidine + H2O = 2,5,6-triamino-4-hydroxypyrimidine + D-ribose 5-phosphate</text>
        <dbReference type="Rhea" id="RHEA:23436"/>
        <dbReference type="ChEBI" id="CHEBI:15377"/>
        <dbReference type="ChEBI" id="CHEBI:58614"/>
        <dbReference type="ChEBI" id="CHEBI:78346"/>
        <dbReference type="ChEBI" id="CHEBI:137796"/>
    </reaction>
</comment>
<accession>B0C4F8</accession>
<keyword evidence="5" id="KW-1185">Reference proteome</keyword>
<evidence type="ECO:0000256" key="1">
    <source>
        <dbReference type="ARBA" id="ARBA00000022"/>
    </source>
</evidence>
<proteinExistence type="predicted"/>
<dbReference type="CDD" id="cd15457">
    <property type="entry name" value="NADAR"/>
    <property type="match status" value="1"/>
</dbReference>
<dbReference type="Gene3D" id="1.10.357.40">
    <property type="entry name" value="YbiA-like"/>
    <property type="match status" value="1"/>
</dbReference>
<name>B0C4F8_ACAM1</name>
<sequence length="146" mass="16680">MAIYFYSSREKPYGCFSNFSAHGLTLDGVWWPTSEHYFQAQKFVGTPHADQIRQVKLPKDAARLGRQRTRPLRPDWEAVKDDVMRQAVLCKFETHADIQDILLSTGNQDLVENAPGDYYWGCGQNGTGKNMLGKILMEVRERLRAG</sequence>
<dbReference type="OrthoDB" id="67297at2"/>
<dbReference type="EMBL" id="CP000828">
    <property type="protein sequence ID" value="ABW28702.1"/>
    <property type="molecule type" value="Genomic_DNA"/>
</dbReference>
<dbReference type="InterPro" id="IPR037238">
    <property type="entry name" value="YbiA-like_sf"/>
</dbReference>
<dbReference type="RefSeq" id="WP_012164082.1">
    <property type="nucleotide sequence ID" value="NC_009925.1"/>
</dbReference>
<dbReference type="Proteomes" id="UP000000268">
    <property type="component" value="Chromosome"/>
</dbReference>
<dbReference type="SUPFAM" id="SSF143990">
    <property type="entry name" value="YbiA-like"/>
    <property type="match status" value="1"/>
</dbReference>
<organism evidence="4 5">
    <name type="scientific">Acaryochloris marina (strain MBIC 11017)</name>
    <dbReference type="NCBI Taxonomy" id="329726"/>
    <lineage>
        <taxon>Bacteria</taxon>
        <taxon>Bacillati</taxon>
        <taxon>Cyanobacteriota</taxon>
        <taxon>Cyanophyceae</taxon>
        <taxon>Acaryochloridales</taxon>
        <taxon>Acaryochloridaceae</taxon>
        <taxon>Acaryochloris</taxon>
    </lineage>
</organism>
<dbReference type="NCBIfam" id="TIGR02464">
    <property type="entry name" value="ribofla_fusion"/>
    <property type="match status" value="1"/>
</dbReference>
<dbReference type="eggNOG" id="COG3236">
    <property type="taxonomic scope" value="Bacteria"/>
</dbReference>
<protein>
    <recommendedName>
        <fullName evidence="3">NADAR domain-containing protein</fullName>
    </recommendedName>
</protein>
<evidence type="ECO:0000256" key="2">
    <source>
        <dbReference type="ARBA" id="ARBA00000751"/>
    </source>
</evidence>
<comment type="catalytic activity">
    <reaction evidence="1">
        <text>5-amino-6-(5-phospho-D-ribosylamino)uracil + H2O = 5,6-diaminouracil + D-ribose 5-phosphate</text>
        <dbReference type="Rhea" id="RHEA:55020"/>
        <dbReference type="ChEBI" id="CHEBI:15377"/>
        <dbReference type="ChEBI" id="CHEBI:46252"/>
        <dbReference type="ChEBI" id="CHEBI:58453"/>
        <dbReference type="ChEBI" id="CHEBI:78346"/>
    </reaction>
</comment>